<organism evidence="2 3">
    <name type="scientific">Thanatephorus cucumeris (strain AG1-IA)</name>
    <name type="common">Rice sheath blight fungus</name>
    <name type="synonym">Rhizoctonia solani</name>
    <dbReference type="NCBI Taxonomy" id="983506"/>
    <lineage>
        <taxon>Eukaryota</taxon>
        <taxon>Fungi</taxon>
        <taxon>Dikarya</taxon>
        <taxon>Basidiomycota</taxon>
        <taxon>Agaricomycotina</taxon>
        <taxon>Agaricomycetes</taxon>
        <taxon>Cantharellales</taxon>
        <taxon>Ceratobasidiaceae</taxon>
        <taxon>Rhizoctonia</taxon>
        <taxon>Rhizoctonia solani AG-1</taxon>
    </lineage>
</organism>
<evidence type="ECO:0000313" key="2">
    <source>
        <dbReference type="EMBL" id="ELU44141.1"/>
    </source>
</evidence>
<keyword evidence="3" id="KW-1185">Reference proteome</keyword>
<evidence type="ECO:0000256" key="1">
    <source>
        <dbReference type="SAM" id="MobiDB-lite"/>
    </source>
</evidence>
<dbReference type="Proteomes" id="UP000011668">
    <property type="component" value="Unassembled WGS sequence"/>
</dbReference>
<dbReference type="EMBL" id="AFRT01000397">
    <property type="protein sequence ID" value="ELU44141.1"/>
    <property type="molecule type" value="Genomic_DNA"/>
</dbReference>
<dbReference type="AlphaFoldDB" id="L8X1D4"/>
<protein>
    <submittedName>
        <fullName evidence="2">Uncharacterized protein</fullName>
    </submittedName>
</protein>
<dbReference type="HOGENOM" id="CLU_1929022_0_0_1"/>
<feature type="region of interest" description="Disordered" evidence="1">
    <location>
        <begin position="111"/>
        <end position="131"/>
    </location>
</feature>
<accession>L8X1D4</accession>
<name>L8X1D4_THACA</name>
<comment type="caution">
    <text evidence="2">The sequence shown here is derived from an EMBL/GenBank/DDBJ whole genome shotgun (WGS) entry which is preliminary data.</text>
</comment>
<sequence>MNKIETKEQVGPIRCKEHAYIKIHRSLRFFQAFKFIVNKQDSGRDKGSYKGRITQIGLLGNYHPYFKKSELTPSINGIRILDGDVRKDLVYLLMNFRLDFIPVRKVHLRPKDDSMRRPSEVEHPKLGPRAD</sequence>
<gene>
    <name evidence="2" type="ORF">AG1IA_01823</name>
</gene>
<evidence type="ECO:0000313" key="3">
    <source>
        <dbReference type="Proteomes" id="UP000011668"/>
    </source>
</evidence>
<reference evidence="2 3" key="1">
    <citation type="journal article" date="2013" name="Nat. Commun.">
        <title>The evolution and pathogenic mechanisms of the rice sheath blight pathogen.</title>
        <authorList>
            <person name="Zheng A."/>
            <person name="Lin R."/>
            <person name="Xu L."/>
            <person name="Qin P."/>
            <person name="Tang C."/>
            <person name="Ai P."/>
            <person name="Zhang D."/>
            <person name="Liu Y."/>
            <person name="Sun Z."/>
            <person name="Feng H."/>
            <person name="Wang Y."/>
            <person name="Chen Y."/>
            <person name="Liang X."/>
            <person name="Fu R."/>
            <person name="Li Q."/>
            <person name="Zhang J."/>
            <person name="Yu X."/>
            <person name="Xie Z."/>
            <person name="Ding L."/>
            <person name="Guan P."/>
            <person name="Tang J."/>
            <person name="Liang Y."/>
            <person name="Wang S."/>
            <person name="Deng Q."/>
            <person name="Li S."/>
            <person name="Zhu J."/>
            <person name="Wang L."/>
            <person name="Liu H."/>
            <person name="Li P."/>
        </authorList>
    </citation>
    <scope>NUCLEOTIDE SEQUENCE [LARGE SCALE GENOMIC DNA]</scope>
    <source>
        <strain evidence="3">AG-1 IA</strain>
    </source>
</reference>
<proteinExistence type="predicted"/>